<dbReference type="SMART" id="SM00046">
    <property type="entry name" value="DAGKc"/>
    <property type="match status" value="1"/>
</dbReference>
<dbReference type="Gene3D" id="3.40.50.10330">
    <property type="entry name" value="Probable inorganic polyphosphate/atp-NAD kinase, domain 1"/>
    <property type="match status" value="1"/>
</dbReference>
<reference evidence="3 4" key="1">
    <citation type="submission" date="2016-10" db="EMBL/GenBank/DDBJ databases">
        <authorList>
            <person name="Varghese N."/>
            <person name="Submissions S."/>
        </authorList>
    </citation>
    <scope>NUCLEOTIDE SEQUENCE [LARGE SCALE GENOMIC DNA]</scope>
    <source>
        <strain evidence="3 4">CECT 8317</strain>
    </source>
</reference>
<dbReference type="AlphaFoldDB" id="A0AAQ1G7Q8"/>
<dbReference type="Proteomes" id="UP000243518">
    <property type="component" value="Unassembled WGS sequence"/>
</dbReference>
<dbReference type="PROSITE" id="PS50146">
    <property type="entry name" value="DAGK"/>
    <property type="match status" value="1"/>
</dbReference>
<dbReference type="EMBL" id="FNVE01000004">
    <property type="protein sequence ID" value="SEG24868.1"/>
    <property type="molecule type" value="Genomic_DNA"/>
</dbReference>
<evidence type="ECO:0000256" key="1">
    <source>
        <dbReference type="ARBA" id="ARBA00022490"/>
    </source>
</evidence>
<dbReference type="Gene3D" id="2.60.200.40">
    <property type="match status" value="1"/>
</dbReference>
<dbReference type="InterPro" id="IPR017438">
    <property type="entry name" value="ATP-NAD_kinase_N"/>
</dbReference>
<dbReference type="SUPFAM" id="SSF111331">
    <property type="entry name" value="NAD kinase/diacylglycerol kinase-like"/>
    <property type="match status" value="1"/>
</dbReference>
<organism evidence="3 4">
    <name type="scientific">Halopseudomonas aestusnigri</name>
    <dbReference type="NCBI Taxonomy" id="857252"/>
    <lineage>
        <taxon>Bacteria</taxon>
        <taxon>Pseudomonadati</taxon>
        <taxon>Pseudomonadota</taxon>
        <taxon>Gammaproteobacteria</taxon>
        <taxon>Pseudomonadales</taxon>
        <taxon>Pseudomonadaceae</taxon>
        <taxon>Halopseudomonas</taxon>
    </lineage>
</organism>
<evidence type="ECO:0000313" key="3">
    <source>
        <dbReference type="EMBL" id="SEG24868.1"/>
    </source>
</evidence>
<name>A0AAQ1G7Q8_9GAMM</name>
<dbReference type="GO" id="GO:0016301">
    <property type="term" value="F:kinase activity"/>
    <property type="evidence" value="ECO:0007669"/>
    <property type="project" value="UniProtKB-KW"/>
</dbReference>
<dbReference type="InterPro" id="IPR050187">
    <property type="entry name" value="Lipid_Phosphate_FormReg"/>
</dbReference>
<dbReference type="PANTHER" id="PTHR12358:SF54">
    <property type="entry name" value="SPHINGOSINE KINASE RELATED PROTEIN"/>
    <property type="match status" value="1"/>
</dbReference>
<keyword evidence="3" id="KW-0418">Kinase</keyword>
<evidence type="ECO:0000259" key="2">
    <source>
        <dbReference type="PROSITE" id="PS50146"/>
    </source>
</evidence>
<comment type="caution">
    <text evidence="3">The sequence shown here is derived from an EMBL/GenBank/DDBJ whole genome shotgun (WGS) entry which is preliminary data.</text>
</comment>
<gene>
    <name evidence="3" type="ORF">SAMN05216586_104242</name>
</gene>
<feature type="domain" description="DAGKc" evidence="2">
    <location>
        <begin position="10"/>
        <end position="143"/>
    </location>
</feature>
<dbReference type="RefSeq" id="WP_088274469.1">
    <property type="nucleotide sequence ID" value="NZ_FNVE01000004.1"/>
</dbReference>
<evidence type="ECO:0000313" key="4">
    <source>
        <dbReference type="Proteomes" id="UP000243518"/>
    </source>
</evidence>
<keyword evidence="1" id="KW-0963">Cytoplasm</keyword>
<dbReference type="InterPro" id="IPR001206">
    <property type="entry name" value="Diacylglycerol_kinase_cat_dom"/>
</dbReference>
<protein>
    <submittedName>
        <fullName evidence="3">Diacylglycerol kinase family enzyme</fullName>
    </submittedName>
</protein>
<dbReference type="PANTHER" id="PTHR12358">
    <property type="entry name" value="SPHINGOSINE KINASE"/>
    <property type="match status" value="1"/>
</dbReference>
<accession>A0AAQ1G7Q8</accession>
<dbReference type="Pfam" id="PF00781">
    <property type="entry name" value="DAGK_cat"/>
    <property type="match status" value="1"/>
</dbReference>
<proteinExistence type="predicted"/>
<dbReference type="InterPro" id="IPR016064">
    <property type="entry name" value="NAD/diacylglycerol_kinase_sf"/>
</dbReference>
<keyword evidence="4" id="KW-1185">Reference proteome</keyword>
<keyword evidence="3" id="KW-0808">Transferase</keyword>
<sequence>MPLSAGQPLPAEAPLFIVLNASSGRHDGETVRQTIERVLTQAGRTFTLFEAGKGSELADKTRIALEQARRHQGAVIAAGGDGTLNAVSNAVLGSDVPFGILPQGTFNYFGRRYGIPQNTEQACRCLLDAIIEPVQVGLLNGQVFLVNASLGLYPALLEDREAWKQRYGRSRLVAFWSALATLLRAHRQFSVQLETAGQLKRFRTQTIVVGNNALQLEHVGIAQREALDNGNLVAMTARPMGTPALYGLLLRGLLSRLGDAEQVSSFGFRQMRVRLGKRGRRVKVAMDGEISWMHSPLLFQVAGHRLPLLVPRDQHLREYA</sequence>